<feature type="transmembrane region" description="Helical" evidence="8">
    <location>
        <begin position="581"/>
        <end position="604"/>
    </location>
</feature>
<dbReference type="GO" id="GO:0016020">
    <property type="term" value="C:membrane"/>
    <property type="evidence" value="ECO:0007669"/>
    <property type="project" value="UniProtKB-SubCell"/>
</dbReference>
<dbReference type="EMBL" id="RJVU01048406">
    <property type="protein sequence ID" value="ROL43331.1"/>
    <property type="molecule type" value="Genomic_DNA"/>
</dbReference>
<feature type="transmembrane region" description="Helical" evidence="8">
    <location>
        <begin position="245"/>
        <end position="269"/>
    </location>
</feature>
<feature type="chain" id="PRO_5018200887" evidence="9">
    <location>
        <begin position="24"/>
        <end position="717"/>
    </location>
</feature>
<feature type="transmembrane region" description="Helical" evidence="8">
    <location>
        <begin position="447"/>
        <end position="467"/>
    </location>
</feature>
<feature type="compositionally biased region" description="Basic residues" evidence="7">
    <location>
        <begin position="278"/>
        <end position="297"/>
    </location>
</feature>
<evidence type="ECO:0000313" key="12">
    <source>
        <dbReference type="EMBL" id="ROL43331.1"/>
    </source>
</evidence>
<keyword evidence="13" id="KW-1185">Reference proteome</keyword>
<organism evidence="12 13">
    <name type="scientific">Anabarilius grahami</name>
    <name type="common">Kanglang fish</name>
    <name type="synonym">Barilius grahami</name>
    <dbReference type="NCBI Taxonomy" id="495550"/>
    <lineage>
        <taxon>Eukaryota</taxon>
        <taxon>Metazoa</taxon>
        <taxon>Chordata</taxon>
        <taxon>Craniata</taxon>
        <taxon>Vertebrata</taxon>
        <taxon>Euteleostomi</taxon>
        <taxon>Actinopterygii</taxon>
        <taxon>Neopterygii</taxon>
        <taxon>Teleostei</taxon>
        <taxon>Ostariophysi</taxon>
        <taxon>Cypriniformes</taxon>
        <taxon>Xenocyprididae</taxon>
        <taxon>Xenocypridinae</taxon>
        <taxon>Xenocypridinae incertae sedis</taxon>
        <taxon>Anabarilius</taxon>
    </lineage>
</organism>
<feature type="transmembrane region" description="Helical" evidence="8">
    <location>
        <begin position="673"/>
        <end position="691"/>
    </location>
</feature>
<accession>A0A3N0YBT9</accession>
<keyword evidence="5 6" id="KW-1015">Disulfide bond</keyword>
<feature type="region of interest" description="Disordered" evidence="7">
    <location>
        <begin position="37"/>
        <end position="132"/>
    </location>
</feature>
<feature type="signal peptide" evidence="9">
    <location>
        <begin position="1"/>
        <end position="23"/>
    </location>
</feature>
<evidence type="ECO:0000256" key="4">
    <source>
        <dbReference type="ARBA" id="ARBA00023136"/>
    </source>
</evidence>
<dbReference type="Pfam" id="PF00084">
    <property type="entry name" value="Sushi"/>
    <property type="match status" value="1"/>
</dbReference>
<keyword evidence="3 8" id="KW-1133">Transmembrane helix</keyword>
<dbReference type="PROSITE" id="PS50923">
    <property type="entry name" value="SUSHI"/>
    <property type="match status" value="1"/>
</dbReference>
<dbReference type="SUPFAM" id="SSF57535">
    <property type="entry name" value="Complement control module/SCR domain"/>
    <property type="match status" value="1"/>
</dbReference>
<dbReference type="AlphaFoldDB" id="A0A3N0YBT9"/>
<evidence type="ECO:0000256" key="1">
    <source>
        <dbReference type="ARBA" id="ARBA00004370"/>
    </source>
</evidence>
<sequence length="717" mass="79683">MTSVWYLLWVLCGLTVWLPHTHAASVSHILLMTTSDPTTDEQSINPEHQTQPTDPPTNNTASVRPNMLITTSYPTTDKQSINPEHQTQPTDPASNNTASVRPNLLMTTSDPITDEQSINPEHQTQPTDLFSSNETASVSSIMLMTTSDATNAAQSTTPKHQNDSTNPPNNTGLVCISVLPPRRGSYYVEHGTGVSVGSMLVFWCKEGYQLVGHEKISCILHAGIPRWSSYLPVCIPRPNDQGLRIALLVSVVSGVVILVMTVCFIVCCCQERMSKKKEKQRTGRSRRRETRSSRSRRSPSWLEREQLDWEAFPPPKLFSLSQRLDRPLPPGSPVYSEVIRAYENRGYERSQESLLRSPHTTYPTYHANSQIYPALVFQRVQTEPNPSTSSSTPVYCSVNMANSTSNETHTHTIYSNISSHTNNIHVFFLTIVDKCNEKDYSYVRLPLEFLTLVLGLPTNVALLWLLVRGEKALSPSEVLGLNLAVLNILYCVSLPLDVYISLSRRTGTLLSVSEAISILNVIGCPLLLTSMCVERYLAAAHAVLYMKLGSRWEYRVVWSGLIWILTLGIAVITYQERLPKLALYMSITLDGFLLIMLACLIGIVRVLRKKGPGEGQTGGRGGSPIKNRALKNALLILIPTAVIYAPLLAIAPYMLSLKAGDEASDSQCMILNLFHTFPSLGACIGPVFYMSRAKQLPCWKKNAEKEQTTTQELQHPK</sequence>
<dbReference type="SUPFAM" id="SSF81321">
    <property type="entry name" value="Family A G protein-coupled receptor-like"/>
    <property type="match status" value="1"/>
</dbReference>
<dbReference type="GO" id="GO:0004930">
    <property type="term" value="F:G protein-coupled receptor activity"/>
    <property type="evidence" value="ECO:0007669"/>
    <property type="project" value="InterPro"/>
</dbReference>
<dbReference type="Proteomes" id="UP000281406">
    <property type="component" value="Unassembled WGS sequence"/>
</dbReference>
<evidence type="ECO:0000256" key="5">
    <source>
        <dbReference type="ARBA" id="ARBA00023157"/>
    </source>
</evidence>
<evidence type="ECO:0000256" key="2">
    <source>
        <dbReference type="ARBA" id="ARBA00022692"/>
    </source>
</evidence>
<dbReference type="InterPro" id="IPR000276">
    <property type="entry name" value="GPCR_Rhodpsn"/>
</dbReference>
<keyword evidence="4 8" id="KW-0472">Membrane</keyword>
<protein>
    <submittedName>
        <fullName evidence="12">Sushi domain-containing protein 3</fullName>
    </submittedName>
</protein>
<dbReference type="PROSITE" id="PS50262">
    <property type="entry name" value="G_PROTEIN_RECEP_F1_2"/>
    <property type="match status" value="1"/>
</dbReference>
<comment type="subcellular location">
    <subcellularLocation>
        <location evidence="1">Membrane</location>
    </subcellularLocation>
</comment>
<feature type="compositionally biased region" description="Polar residues" evidence="7">
    <location>
        <begin position="37"/>
        <end position="48"/>
    </location>
</feature>
<feature type="transmembrane region" description="Helical" evidence="8">
    <location>
        <begin position="556"/>
        <end position="575"/>
    </location>
</feature>
<gene>
    <name evidence="12" type="ORF">DPX16_17152</name>
</gene>
<dbReference type="InterPro" id="IPR035976">
    <property type="entry name" value="Sushi/SCR/CCP_sf"/>
</dbReference>
<evidence type="ECO:0000256" key="8">
    <source>
        <dbReference type="SAM" id="Phobius"/>
    </source>
</evidence>
<feature type="compositionally biased region" description="Polar residues" evidence="7">
    <location>
        <begin position="68"/>
        <end position="132"/>
    </location>
</feature>
<feature type="transmembrane region" description="Helical" evidence="8">
    <location>
        <begin position="479"/>
        <end position="500"/>
    </location>
</feature>
<proteinExistence type="predicted"/>
<feature type="transmembrane region" description="Helical" evidence="8">
    <location>
        <begin position="633"/>
        <end position="653"/>
    </location>
</feature>
<evidence type="ECO:0000256" key="7">
    <source>
        <dbReference type="SAM" id="MobiDB-lite"/>
    </source>
</evidence>
<dbReference type="CDD" id="cd00033">
    <property type="entry name" value="CCP"/>
    <property type="match status" value="1"/>
</dbReference>
<dbReference type="PANTHER" id="PTHR46879:SF2">
    <property type="entry name" value="MICROTUBULE-ASSOCIATED SERINE_THREONINE-PROTEIN KINASE 3"/>
    <property type="match status" value="1"/>
</dbReference>
<name>A0A3N0YBT9_ANAGA</name>
<reference evidence="12 13" key="1">
    <citation type="submission" date="2018-10" db="EMBL/GenBank/DDBJ databases">
        <title>Genome assembly for a Yunnan-Guizhou Plateau 3E fish, Anabarilius grahami (Regan), and its evolutionary and genetic applications.</title>
        <authorList>
            <person name="Jiang W."/>
        </authorList>
    </citation>
    <scope>NUCLEOTIDE SEQUENCE [LARGE SCALE GENOMIC DNA]</scope>
    <source>
        <strain evidence="12">AG-KIZ</strain>
        <tissue evidence="12">Muscle</tissue>
    </source>
</reference>
<dbReference type="InterPro" id="IPR000436">
    <property type="entry name" value="Sushi_SCR_CCP_dom"/>
</dbReference>
<evidence type="ECO:0000259" key="10">
    <source>
        <dbReference type="PROSITE" id="PS50262"/>
    </source>
</evidence>
<evidence type="ECO:0000313" key="13">
    <source>
        <dbReference type="Proteomes" id="UP000281406"/>
    </source>
</evidence>
<feature type="disulfide bond" evidence="6">
    <location>
        <begin position="175"/>
        <end position="218"/>
    </location>
</feature>
<evidence type="ECO:0000256" key="6">
    <source>
        <dbReference type="PROSITE-ProRule" id="PRU00302"/>
    </source>
</evidence>
<keyword evidence="2 8" id="KW-0812">Transmembrane</keyword>
<dbReference type="OrthoDB" id="9939976at2759"/>
<feature type="compositionally biased region" description="Low complexity" evidence="7">
    <location>
        <begin position="49"/>
        <end position="60"/>
    </location>
</feature>
<dbReference type="Gene3D" id="2.10.70.10">
    <property type="entry name" value="Complement Module, domain 1"/>
    <property type="match status" value="1"/>
</dbReference>
<evidence type="ECO:0000256" key="9">
    <source>
        <dbReference type="SAM" id="SignalP"/>
    </source>
</evidence>
<evidence type="ECO:0000256" key="3">
    <source>
        <dbReference type="ARBA" id="ARBA00022989"/>
    </source>
</evidence>
<feature type="domain" description="G-protein coupled receptors family 1 profile" evidence="10">
    <location>
        <begin position="458"/>
        <end position="689"/>
    </location>
</feature>
<dbReference type="Gene3D" id="1.20.1070.10">
    <property type="entry name" value="Rhodopsin 7-helix transmembrane proteins"/>
    <property type="match status" value="1"/>
</dbReference>
<dbReference type="SMART" id="SM00032">
    <property type="entry name" value="CCP"/>
    <property type="match status" value="1"/>
</dbReference>
<keyword evidence="6" id="KW-0768">Sushi</keyword>
<dbReference type="InterPro" id="IPR053067">
    <property type="entry name" value="SUSD3"/>
</dbReference>
<dbReference type="InterPro" id="IPR017452">
    <property type="entry name" value="GPCR_Rhodpsn_7TM"/>
</dbReference>
<feature type="domain" description="Sushi" evidence="11">
    <location>
        <begin position="173"/>
        <end position="236"/>
    </location>
</feature>
<comment type="caution">
    <text evidence="12">The sequence shown here is derived from an EMBL/GenBank/DDBJ whole genome shotgun (WGS) entry which is preliminary data.</text>
</comment>
<evidence type="ECO:0000259" key="11">
    <source>
        <dbReference type="PROSITE" id="PS50923"/>
    </source>
</evidence>
<feature type="region of interest" description="Disordered" evidence="7">
    <location>
        <begin position="278"/>
        <end position="299"/>
    </location>
</feature>
<feature type="region of interest" description="Disordered" evidence="7">
    <location>
        <begin position="150"/>
        <end position="169"/>
    </location>
</feature>
<comment type="caution">
    <text evidence="6">Lacks conserved residue(s) required for the propagation of feature annotation.</text>
</comment>
<dbReference type="Pfam" id="PF00001">
    <property type="entry name" value="7tm_1"/>
    <property type="match status" value="1"/>
</dbReference>
<keyword evidence="9" id="KW-0732">Signal</keyword>
<dbReference type="PANTHER" id="PTHR46879">
    <property type="entry name" value="SUSHI DOMAIN-CONTAINING PROTEIN 3"/>
    <property type="match status" value="1"/>
</dbReference>